<proteinExistence type="predicted"/>
<dbReference type="EMBL" id="LOPU01000018">
    <property type="protein sequence ID" value="KTG10163.1"/>
    <property type="molecule type" value="Genomic_DNA"/>
</dbReference>
<evidence type="ECO:0000313" key="2">
    <source>
        <dbReference type="EMBL" id="KTG10163.1"/>
    </source>
</evidence>
<dbReference type="Proteomes" id="UP000054387">
    <property type="component" value="Unassembled WGS sequence"/>
</dbReference>
<dbReference type="GO" id="GO:0022857">
    <property type="term" value="F:transmembrane transporter activity"/>
    <property type="evidence" value="ECO:0007669"/>
    <property type="project" value="InterPro"/>
</dbReference>
<organism evidence="2 3">
    <name type="scientific">Haloprofundus marisrubri</name>
    <dbReference type="NCBI Taxonomy" id="1514971"/>
    <lineage>
        <taxon>Archaea</taxon>
        <taxon>Methanobacteriati</taxon>
        <taxon>Methanobacteriota</taxon>
        <taxon>Stenosarchaea group</taxon>
        <taxon>Halobacteria</taxon>
        <taxon>Halobacteriales</taxon>
        <taxon>Haloferacaceae</taxon>
        <taxon>Haloprofundus</taxon>
    </lineage>
</organism>
<gene>
    <name evidence="2" type="ORF">AUR64_11260</name>
</gene>
<comment type="caution">
    <text evidence="2">The sequence shown here is derived from an EMBL/GenBank/DDBJ whole genome shotgun (WGS) entry which is preliminary data.</text>
</comment>
<evidence type="ECO:0008006" key="4">
    <source>
        <dbReference type="Google" id="ProtNLM"/>
    </source>
</evidence>
<reference evidence="2 3" key="1">
    <citation type="submission" date="2015-12" db="EMBL/GenBank/DDBJ databases">
        <title>Haloprofundus marisrubri gen. nov., sp. nov., an extremely halophilic archaeon isolated from the Discovery deep brine-seawater interface in the Red Sea.</title>
        <authorList>
            <person name="Zhang G."/>
            <person name="Stingl U."/>
            <person name="Rashid M."/>
        </authorList>
    </citation>
    <scope>NUCLEOTIDE SEQUENCE [LARGE SCALE GENOMIC DNA]</scope>
    <source>
        <strain evidence="2 3">SB9</strain>
    </source>
</reference>
<keyword evidence="1" id="KW-0472">Membrane</keyword>
<dbReference type="AlphaFoldDB" id="A0A0W1RC18"/>
<keyword evidence="1" id="KW-1133">Transmembrane helix</keyword>
<evidence type="ECO:0000256" key="1">
    <source>
        <dbReference type="SAM" id="Phobius"/>
    </source>
</evidence>
<dbReference type="GO" id="GO:0016020">
    <property type="term" value="C:membrane"/>
    <property type="evidence" value="ECO:0007669"/>
    <property type="project" value="InterPro"/>
</dbReference>
<feature type="transmembrane region" description="Helical" evidence="1">
    <location>
        <begin position="77"/>
        <end position="100"/>
    </location>
</feature>
<name>A0A0W1RC18_9EURY</name>
<feature type="transmembrane region" description="Helical" evidence="1">
    <location>
        <begin position="48"/>
        <end position="71"/>
    </location>
</feature>
<keyword evidence="1" id="KW-0812">Transmembrane</keyword>
<dbReference type="PROSITE" id="PS50283">
    <property type="entry name" value="NA_SOLUT_SYMP_3"/>
    <property type="match status" value="1"/>
</dbReference>
<dbReference type="InterPro" id="IPR001734">
    <property type="entry name" value="Na/solute_symporter"/>
</dbReference>
<protein>
    <recommendedName>
        <fullName evidence="4">DUF3784 domain-containing protein</fullName>
    </recommendedName>
</protein>
<feature type="transmembrane region" description="Helical" evidence="1">
    <location>
        <begin position="6"/>
        <end position="27"/>
    </location>
</feature>
<dbReference type="OrthoDB" id="384944at2157"/>
<accession>A0A0W1RC18</accession>
<evidence type="ECO:0000313" key="3">
    <source>
        <dbReference type="Proteomes" id="UP000054387"/>
    </source>
</evidence>
<dbReference type="RefSeq" id="WP_058581518.1">
    <property type="nucleotide sequence ID" value="NZ_LOPU01000018.1"/>
</dbReference>
<sequence length="104" mass="10798">MAGDWVTGTTLLVAGILVVWVGYHIVFGDGADYFRDVRSRRTTEGNRVARLAGGFAFFVGVVTLVYGVIAATSGLNTVLWVGYAATVLVGSVAVAVLAGIGGQY</sequence>
<keyword evidence="3" id="KW-1185">Reference proteome</keyword>